<feature type="compositionally biased region" description="Polar residues" evidence="15">
    <location>
        <begin position="282"/>
        <end position="295"/>
    </location>
</feature>
<evidence type="ECO:0000259" key="16">
    <source>
        <dbReference type="PROSITE" id="PS50042"/>
    </source>
</evidence>
<feature type="short sequence motif" description="GXGXXG" evidence="13">
    <location>
        <begin position="924"/>
        <end position="929"/>
    </location>
</feature>
<organism evidence="18 19">
    <name type="scientific">Wickerhamomyces anomalus (strain ATCC 58044 / CBS 1984 / NCYC 433 / NRRL Y-366-8)</name>
    <name type="common">Yeast</name>
    <name type="synonym">Hansenula anomala</name>
    <dbReference type="NCBI Taxonomy" id="683960"/>
    <lineage>
        <taxon>Eukaryota</taxon>
        <taxon>Fungi</taxon>
        <taxon>Dikarya</taxon>
        <taxon>Ascomycota</taxon>
        <taxon>Saccharomycotina</taxon>
        <taxon>Saccharomycetes</taxon>
        <taxon>Phaffomycetales</taxon>
        <taxon>Wickerhamomycetaceae</taxon>
        <taxon>Wickerhamomyces</taxon>
    </lineage>
</organism>
<evidence type="ECO:0000256" key="5">
    <source>
        <dbReference type="ARBA" id="ARBA00022692"/>
    </source>
</evidence>
<evidence type="ECO:0000256" key="15">
    <source>
        <dbReference type="SAM" id="MobiDB-lite"/>
    </source>
</evidence>
<feature type="non-terminal residue" evidence="18">
    <location>
        <position position="1"/>
    </location>
</feature>
<dbReference type="AlphaFoldDB" id="A0A1E3PC95"/>
<evidence type="ECO:0000256" key="14">
    <source>
        <dbReference type="RuleBase" id="RU362043"/>
    </source>
</evidence>
<dbReference type="InterPro" id="IPR056556">
    <property type="entry name" value="NTE1_P-loop_dom"/>
</dbReference>
<dbReference type="GeneID" id="30198165"/>
<dbReference type="PANTHER" id="PTHR14226">
    <property type="entry name" value="NEUROPATHY TARGET ESTERASE/SWISS CHEESE D.MELANOGASTER"/>
    <property type="match status" value="1"/>
</dbReference>
<dbReference type="InterPro" id="IPR016035">
    <property type="entry name" value="Acyl_Trfase/lysoPLipase"/>
</dbReference>
<dbReference type="SUPFAM" id="SSF52151">
    <property type="entry name" value="FabD/lysophospholipase-like"/>
    <property type="match status" value="1"/>
</dbReference>
<evidence type="ECO:0000256" key="3">
    <source>
        <dbReference type="ARBA" id="ARBA00013274"/>
    </source>
</evidence>
<dbReference type="PROSITE" id="PS01237">
    <property type="entry name" value="UPF0028"/>
    <property type="match status" value="1"/>
</dbReference>
<keyword evidence="9 13" id="KW-0442">Lipid degradation</keyword>
<keyword evidence="5" id="KW-0812">Transmembrane</keyword>
<evidence type="ECO:0000313" key="19">
    <source>
        <dbReference type="Proteomes" id="UP000094112"/>
    </source>
</evidence>
<feature type="short sequence motif" description="GXSXG" evidence="13">
    <location>
        <begin position="951"/>
        <end position="955"/>
    </location>
</feature>
<evidence type="ECO:0000256" key="7">
    <source>
        <dbReference type="ARBA" id="ARBA00022801"/>
    </source>
</evidence>
<keyword evidence="8 14" id="KW-0256">Endoplasmic reticulum</keyword>
<comment type="subcellular location">
    <subcellularLocation>
        <location evidence="1 14">Endoplasmic reticulum membrane</location>
    </subcellularLocation>
</comment>
<dbReference type="OrthoDB" id="421051at2759"/>
<sequence>DNRKRVGSYLDEFLTAIKIFGYLEKPVFNELTRSMRTQKLDADEVLYVDESLGFAIVVEGNVQIYTKVNNQTNNDTSFSMDDDQSEGSSEIFVLNEERYQLLNEVKTGNPLSSLVNILSLFTDEDDANGIQSPTIRQRLPDGSFAQLHPDVDIPTLSLDHEDVFPTTPNIIARATSDSTIAIIPADAFRRLKRKHPRSSSHIVQMILTRLYRVTFQTAHNYLGLTREIFNTEIKLNSEAKLELPSYLHDGVKQRFKKGKHSRGGAINERGRPTNKTPKLGNRSESSTSTLMTPSTKLEARPKVKRIESRHVVLDSRDSFNPGDLLSNVPLSRKELSYQAIAEDDVMNRSFSAEEETEDTSLRIALVEGMFKFLGIDKESIIPRRPSASVSAISSPMPQGLGLFPTFPIETYSSRAPKTRTMSTTSSRLSFCESPSEHVDFEEAKTDFANEIEILQIEQGTTIIEQNSRNNGLYYVVSGTLEVTYTDPSSNVEHVLYTVNPGGVAGYLGALVGYKSFVSLRAKTETYVGFLSKKDLERLCEKYFMIYLSIAKSLIKSLSKKILKLDSALEWIQLDAGETLFKQDTDANGIYIVLSGRLRSLSENETTNDVKILAEYGQGESFGEVEVLTAAKRSSTFVAIRDSETARIPRTLFEILALENPAIMIKVSRIVARTIKAESSESFSPNTHVPSVTKFKNPNSNYRTVTILPVNHGLPVREFASKLIQAFKNVNRSVIGLDQASTLNYLGKHAFDRLSRLRQSGFFSDLEERYQIVVYIADTAVNSSWTSTCIQQGDCVLLLADALGDTNIGDYERLLMKTRTTARTELILLHPEKYVEPGLVNRWLKNRVWVHSHHHIQFNLQRTGNAHPERGQNSFASNIRTKVENLRSKYVGPKKYYTSSLPHKNDFMRLARLLSGQAVGLVLGGGGARGFSHLGVLKALQENGIPIDMIGGTSIGSFIGGLYARDYDLVPIYGRAKKFSGRISSVWRTLSDLTYPTTSYTTGHEFNRGIWKVFGDSRIEDFWIQFYCNSTNITNSTMDIHSSGYAWRFIRASMSLAGLLPPITDNGSMLLDGGYVDNLPVGEMKSRGASIIFAVDVGSVDDRTPMKYGDSLSGLWIMFNRWNPFSKHPNVPTMSEIQMRLCYVSSVNALERAKNTPGIIYLRPPIENYATLDFGKFEEIYNVGSIYGHMVLKELAETGKLPQIAGANYRLYNKEMPALLLHRQS</sequence>
<keyword evidence="7 13" id="KW-0378">Hydrolase</keyword>
<keyword evidence="11 13" id="KW-0443">Lipid metabolism</keyword>
<dbReference type="InterPro" id="IPR014710">
    <property type="entry name" value="RmlC-like_jellyroll"/>
</dbReference>
<evidence type="ECO:0000256" key="6">
    <source>
        <dbReference type="ARBA" id="ARBA00022737"/>
    </source>
</evidence>
<dbReference type="SUPFAM" id="SSF51206">
    <property type="entry name" value="cAMP-binding domain-like"/>
    <property type="match status" value="3"/>
</dbReference>
<proteinExistence type="inferred from homology"/>
<keyword evidence="6" id="KW-0677">Repeat</keyword>
<evidence type="ECO:0000256" key="11">
    <source>
        <dbReference type="ARBA" id="ARBA00023098"/>
    </source>
</evidence>
<comment type="similarity">
    <text evidence="2 14">Belongs to the NTE family.</text>
</comment>
<feature type="active site" description="Nucleophile" evidence="13">
    <location>
        <position position="953"/>
    </location>
</feature>
<dbReference type="InterPro" id="IPR018490">
    <property type="entry name" value="cNMP-bd_dom_sf"/>
</dbReference>
<evidence type="ECO:0000256" key="10">
    <source>
        <dbReference type="ARBA" id="ARBA00022989"/>
    </source>
</evidence>
<dbReference type="PROSITE" id="PS50042">
    <property type="entry name" value="CNMP_BINDING_3"/>
    <property type="match status" value="2"/>
</dbReference>
<keyword evidence="12" id="KW-0472">Membrane</keyword>
<gene>
    <name evidence="18" type="ORF">WICANDRAFT_21795</name>
</gene>
<dbReference type="GO" id="GO:0034638">
    <property type="term" value="P:phosphatidylcholine catabolic process"/>
    <property type="evidence" value="ECO:0007669"/>
    <property type="project" value="EnsemblFungi"/>
</dbReference>
<dbReference type="GO" id="GO:0005789">
    <property type="term" value="C:endoplasmic reticulum membrane"/>
    <property type="evidence" value="ECO:0007669"/>
    <property type="project" value="UniProtKB-SubCell"/>
</dbReference>
<protein>
    <recommendedName>
        <fullName evidence="4 14">Lysophospholipase NTE1</fullName>
        <ecNumber evidence="3 14">3.1.1.5</ecNumber>
    </recommendedName>
    <alternativeName>
        <fullName evidence="14">Intracellular phospholipase B</fullName>
    </alternativeName>
</protein>
<dbReference type="GO" id="GO:0004622">
    <property type="term" value="F:phosphatidylcholine lysophospholipase activity"/>
    <property type="evidence" value="ECO:0007669"/>
    <property type="project" value="UniProtKB-EC"/>
</dbReference>
<dbReference type="Pfam" id="PF01734">
    <property type="entry name" value="Patatin"/>
    <property type="match status" value="1"/>
</dbReference>
<dbReference type="InterPro" id="IPR000595">
    <property type="entry name" value="cNMP-bd_dom"/>
</dbReference>
<dbReference type="InterPro" id="IPR001423">
    <property type="entry name" value="LysoPLipase_patatin_CS"/>
</dbReference>
<dbReference type="GO" id="GO:0071071">
    <property type="term" value="P:regulation of phospholipid biosynthetic process"/>
    <property type="evidence" value="ECO:0007669"/>
    <property type="project" value="EnsemblFungi"/>
</dbReference>
<dbReference type="RefSeq" id="XP_019041799.1">
    <property type="nucleotide sequence ID" value="XM_019180919.1"/>
</dbReference>
<keyword evidence="10" id="KW-1133">Transmembrane helix</keyword>
<evidence type="ECO:0000259" key="17">
    <source>
        <dbReference type="PROSITE" id="PS51635"/>
    </source>
</evidence>
<accession>A0A1E3PC95</accession>
<evidence type="ECO:0000313" key="18">
    <source>
        <dbReference type="EMBL" id="ODQ62592.1"/>
    </source>
</evidence>
<dbReference type="FunFam" id="3.40.1090.10:FF:000007">
    <property type="entry name" value="Lysophospholipase NTE1"/>
    <property type="match status" value="1"/>
</dbReference>
<dbReference type="EMBL" id="KV454208">
    <property type="protein sequence ID" value="ODQ62592.1"/>
    <property type="molecule type" value="Genomic_DNA"/>
</dbReference>
<dbReference type="STRING" id="683960.A0A1E3PC95"/>
<evidence type="ECO:0000256" key="8">
    <source>
        <dbReference type="ARBA" id="ARBA00022824"/>
    </source>
</evidence>
<feature type="non-terminal residue" evidence="18">
    <location>
        <position position="1224"/>
    </location>
</feature>
<reference evidence="18 19" key="1">
    <citation type="journal article" date="2016" name="Proc. Natl. Acad. Sci. U.S.A.">
        <title>Comparative genomics of biotechnologically important yeasts.</title>
        <authorList>
            <person name="Riley R."/>
            <person name="Haridas S."/>
            <person name="Wolfe K.H."/>
            <person name="Lopes M.R."/>
            <person name="Hittinger C.T."/>
            <person name="Goeker M."/>
            <person name="Salamov A.A."/>
            <person name="Wisecaver J.H."/>
            <person name="Long T.M."/>
            <person name="Calvey C.H."/>
            <person name="Aerts A.L."/>
            <person name="Barry K.W."/>
            <person name="Choi C."/>
            <person name="Clum A."/>
            <person name="Coughlan A.Y."/>
            <person name="Deshpande S."/>
            <person name="Douglass A.P."/>
            <person name="Hanson S.J."/>
            <person name="Klenk H.-P."/>
            <person name="LaButti K.M."/>
            <person name="Lapidus A."/>
            <person name="Lindquist E.A."/>
            <person name="Lipzen A.M."/>
            <person name="Meier-Kolthoff J.P."/>
            <person name="Ohm R.A."/>
            <person name="Otillar R.P."/>
            <person name="Pangilinan J.L."/>
            <person name="Peng Y."/>
            <person name="Rokas A."/>
            <person name="Rosa C.A."/>
            <person name="Scheuner C."/>
            <person name="Sibirny A.A."/>
            <person name="Slot J.C."/>
            <person name="Stielow J.B."/>
            <person name="Sun H."/>
            <person name="Kurtzman C.P."/>
            <person name="Blackwell M."/>
            <person name="Grigoriev I.V."/>
            <person name="Jeffries T.W."/>
        </authorList>
    </citation>
    <scope>NUCLEOTIDE SEQUENCE [LARGE SCALE GENOMIC DNA]</scope>
    <source>
        <strain evidence="19">ATCC 58044 / CBS 1984 / NCYC 433 / NRRL Y-366-8</strain>
    </source>
</reference>
<dbReference type="PROSITE" id="PS51635">
    <property type="entry name" value="PNPLA"/>
    <property type="match status" value="1"/>
</dbReference>
<feature type="short sequence motif" description="DGA/G" evidence="13">
    <location>
        <begin position="1071"/>
        <end position="1073"/>
    </location>
</feature>
<feature type="domain" description="PNPLA" evidence="17">
    <location>
        <begin position="920"/>
        <end position="1084"/>
    </location>
</feature>
<dbReference type="Proteomes" id="UP000094112">
    <property type="component" value="Unassembled WGS sequence"/>
</dbReference>
<dbReference type="CDD" id="cd00038">
    <property type="entry name" value="CAP_ED"/>
    <property type="match status" value="2"/>
</dbReference>
<evidence type="ECO:0000256" key="1">
    <source>
        <dbReference type="ARBA" id="ARBA00004586"/>
    </source>
</evidence>
<evidence type="ECO:0000256" key="2">
    <source>
        <dbReference type="ARBA" id="ARBA00006636"/>
    </source>
</evidence>
<dbReference type="Pfam" id="PF24179">
    <property type="entry name" value="NTE_Ploop"/>
    <property type="match status" value="1"/>
</dbReference>
<feature type="active site" description="Proton acceptor" evidence="13">
    <location>
        <position position="1071"/>
    </location>
</feature>
<dbReference type="InterPro" id="IPR002641">
    <property type="entry name" value="PNPLA_dom"/>
</dbReference>
<feature type="domain" description="Cyclic nucleotide-binding" evidence="16">
    <location>
        <begin position="549"/>
        <end position="673"/>
    </location>
</feature>
<evidence type="ECO:0000256" key="13">
    <source>
        <dbReference type="PROSITE-ProRule" id="PRU01161"/>
    </source>
</evidence>
<comment type="function">
    <text evidence="14">Intracellular phospholipase B that catalyzes the double deacylation of phosphatidylcholine (PC) to glycerophosphocholine (GroPCho). Plays an important role in membrane lipid homeostasis.</text>
</comment>
<dbReference type="Gene3D" id="3.40.1090.10">
    <property type="entry name" value="Cytosolic phospholipase A2 catalytic domain"/>
    <property type="match status" value="2"/>
</dbReference>
<feature type="region of interest" description="Disordered" evidence="15">
    <location>
        <begin position="257"/>
        <end position="302"/>
    </location>
</feature>
<evidence type="ECO:0000256" key="12">
    <source>
        <dbReference type="ARBA" id="ARBA00023136"/>
    </source>
</evidence>
<dbReference type="PANTHER" id="PTHR14226:SF29">
    <property type="entry name" value="NEUROPATHY TARGET ESTERASE SWS"/>
    <property type="match status" value="1"/>
</dbReference>
<dbReference type="EC" id="3.1.1.5" evidence="3 14"/>
<dbReference type="Pfam" id="PF00027">
    <property type="entry name" value="cNMP_binding"/>
    <property type="match status" value="2"/>
</dbReference>
<dbReference type="SMART" id="SM00100">
    <property type="entry name" value="cNMP"/>
    <property type="match status" value="2"/>
</dbReference>
<dbReference type="Gene3D" id="2.60.120.10">
    <property type="entry name" value="Jelly Rolls"/>
    <property type="match status" value="3"/>
</dbReference>
<feature type="domain" description="Cyclic nucleotide-binding" evidence="16">
    <location>
        <begin position="441"/>
        <end position="538"/>
    </location>
</feature>
<evidence type="ECO:0000256" key="4">
    <source>
        <dbReference type="ARBA" id="ARBA00018317"/>
    </source>
</evidence>
<evidence type="ECO:0000256" key="9">
    <source>
        <dbReference type="ARBA" id="ARBA00022963"/>
    </source>
</evidence>
<keyword evidence="19" id="KW-1185">Reference proteome</keyword>
<name>A0A1E3PC95_WICAA</name>
<dbReference type="InterPro" id="IPR050301">
    <property type="entry name" value="NTE"/>
</dbReference>
<comment type="catalytic activity">
    <reaction evidence="14">
        <text>a 1-acyl-sn-glycero-3-phosphocholine + H2O = sn-glycerol 3-phosphocholine + a fatty acid + H(+)</text>
        <dbReference type="Rhea" id="RHEA:15177"/>
        <dbReference type="ChEBI" id="CHEBI:15377"/>
        <dbReference type="ChEBI" id="CHEBI:15378"/>
        <dbReference type="ChEBI" id="CHEBI:16870"/>
        <dbReference type="ChEBI" id="CHEBI:28868"/>
        <dbReference type="ChEBI" id="CHEBI:58168"/>
        <dbReference type="EC" id="3.1.1.5"/>
    </reaction>
</comment>
<dbReference type="FunFam" id="3.40.1090.10:FF:000013">
    <property type="entry name" value="Lysophospholipase NTE1"/>
    <property type="match status" value="1"/>
</dbReference>